<dbReference type="PROSITE" id="PS50263">
    <property type="entry name" value="CN_HYDROLASE"/>
    <property type="match status" value="1"/>
</dbReference>
<dbReference type="InterPro" id="IPR003010">
    <property type="entry name" value="C-N_Hydrolase"/>
</dbReference>
<dbReference type="InterPro" id="IPR050345">
    <property type="entry name" value="Aliph_Amidase/BUP"/>
</dbReference>
<dbReference type="Gene3D" id="3.60.110.10">
    <property type="entry name" value="Carbon-nitrogen hydrolase"/>
    <property type="match status" value="1"/>
</dbReference>
<dbReference type="EMBL" id="CP020477">
    <property type="protein sequence ID" value="ARM74989.1"/>
    <property type="molecule type" value="Genomic_DNA"/>
</dbReference>
<dbReference type="OrthoDB" id="39312at2157"/>
<evidence type="ECO:0000256" key="1">
    <source>
        <dbReference type="ARBA" id="ARBA00022801"/>
    </source>
</evidence>
<evidence type="ECO:0000259" key="2">
    <source>
        <dbReference type="PROSITE" id="PS50263"/>
    </source>
</evidence>
<evidence type="ECO:0000313" key="4">
    <source>
        <dbReference type="Proteomes" id="UP000193404"/>
    </source>
</evidence>
<accession>A0A1W6JXL2</accession>
<name>A0A1W6JXL2_9CREN</name>
<keyword evidence="1 3" id="KW-0378">Hydrolase</keyword>
<dbReference type="InterPro" id="IPR036526">
    <property type="entry name" value="C-N_Hydrolase_sf"/>
</dbReference>
<dbReference type="PANTHER" id="PTHR43674">
    <property type="entry name" value="NITRILASE C965.09-RELATED"/>
    <property type="match status" value="1"/>
</dbReference>
<dbReference type="GeneID" id="41589730"/>
<dbReference type="SUPFAM" id="SSF56317">
    <property type="entry name" value="Carbon-nitrogen hydrolase"/>
    <property type="match status" value="1"/>
</dbReference>
<dbReference type="STRING" id="282676.B6F84_02385"/>
<feature type="domain" description="CN hydrolase" evidence="2">
    <location>
        <begin position="1"/>
        <end position="241"/>
    </location>
</feature>
<keyword evidence="4" id="KW-1185">Reference proteome</keyword>
<dbReference type="Pfam" id="PF00795">
    <property type="entry name" value="CN_hydrolase"/>
    <property type="match status" value="1"/>
</dbReference>
<protein>
    <submittedName>
        <fullName evidence="3">Amidohydrolase</fullName>
    </submittedName>
</protein>
<dbReference type="PANTHER" id="PTHR43674:SF2">
    <property type="entry name" value="BETA-UREIDOPROPIONASE"/>
    <property type="match status" value="1"/>
</dbReference>
<dbReference type="GO" id="GO:0016811">
    <property type="term" value="F:hydrolase activity, acting on carbon-nitrogen (but not peptide) bonds, in linear amides"/>
    <property type="evidence" value="ECO:0007669"/>
    <property type="project" value="TreeGrafter"/>
</dbReference>
<dbReference type="AlphaFoldDB" id="A0A1W6JXL2"/>
<reference evidence="3 4" key="1">
    <citation type="submission" date="2017-03" db="EMBL/GenBank/DDBJ databases">
        <title>Sulfur activation and transportation mechanism of thermophilic Archaea Acidianus manzaensis YN-25.</title>
        <authorList>
            <person name="Ma Y."/>
            <person name="Yang Y."/>
            <person name="Xia J."/>
        </authorList>
    </citation>
    <scope>NUCLEOTIDE SEQUENCE [LARGE SCALE GENOMIC DNA]</scope>
    <source>
        <strain evidence="3 4">YN-25</strain>
    </source>
</reference>
<organism evidence="3 4">
    <name type="scientific">Acidianus manzaensis</name>
    <dbReference type="NCBI Taxonomy" id="282676"/>
    <lineage>
        <taxon>Archaea</taxon>
        <taxon>Thermoproteota</taxon>
        <taxon>Thermoprotei</taxon>
        <taxon>Sulfolobales</taxon>
        <taxon>Sulfolobaceae</taxon>
        <taxon>Acidianus</taxon>
    </lineage>
</organism>
<evidence type="ECO:0000313" key="3">
    <source>
        <dbReference type="EMBL" id="ARM74989.1"/>
    </source>
</evidence>
<proteinExistence type="predicted"/>
<dbReference type="KEGG" id="aman:B6F84_02385"/>
<dbReference type="RefSeq" id="WP_148690743.1">
    <property type="nucleotide sequence ID" value="NZ_CP020477.1"/>
</dbReference>
<sequence>MDIELAQINPKLGDIDYNLKKHIEILETSSADCVIFPELSLTGYLLRDMVYEIHKKTEKAIEKIAEISKCSIVGTVKEYRYGILRNSAAIIIDKKIDYVYKFFLPTYGLFEEKRYFQPGDPLHDIKIFKYKDFTFGVVICEDAWHPEPIQALALKGADAIFIPSSSPIRKLQENLLIEDNWEALLKSHSLMNGIWTVFINSVGSQEEEYFWGGSMVSSPYGTITAKGKKFEEDRVKTKINIDDVRKSRYFNSFRDFNRDFHKILLNL</sequence>
<dbReference type="Proteomes" id="UP000193404">
    <property type="component" value="Chromosome"/>
</dbReference>
<gene>
    <name evidence="3" type="ORF">B6F84_02385</name>
</gene>